<dbReference type="InterPro" id="IPR035906">
    <property type="entry name" value="MetI-like_sf"/>
</dbReference>
<keyword evidence="2 7" id="KW-0813">Transport</keyword>
<dbReference type="GO" id="GO:0055085">
    <property type="term" value="P:transmembrane transport"/>
    <property type="evidence" value="ECO:0007669"/>
    <property type="project" value="InterPro"/>
</dbReference>
<dbReference type="PANTHER" id="PTHR30193:SF1">
    <property type="entry name" value="ABC TRANSPORTER PERMEASE PROTEIN YESP-RELATED"/>
    <property type="match status" value="1"/>
</dbReference>
<proteinExistence type="inferred from homology"/>
<dbReference type="Proteomes" id="UP000283738">
    <property type="component" value="Unassembled WGS sequence"/>
</dbReference>
<dbReference type="PROSITE" id="PS50928">
    <property type="entry name" value="ABC_TM1"/>
    <property type="match status" value="1"/>
</dbReference>
<dbReference type="PANTHER" id="PTHR30193">
    <property type="entry name" value="ABC TRANSPORTER PERMEASE PROTEIN"/>
    <property type="match status" value="1"/>
</dbReference>
<dbReference type="SUPFAM" id="SSF161098">
    <property type="entry name" value="MetI-like"/>
    <property type="match status" value="1"/>
</dbReference>
<evidence type="ECO:0000259" key="8">
    <source>
        <dbReference type="PROSITE" id="PS50928"/>
    </source>
</evidence>
<dbReference type="InterPro" id="IPR051393">
    <property type="entry name" value="ABC_transporter_permease"/>
</dbReference>
<dbReference type="CDD" id="cd06261">
    <property type="entry name" value="TM_PBP2"/>
    <property type="match status" value="1"/>
</dbReference>
<accession>A0A3R6C235</accession>
<evidence type="ECO:0000256" key="2">
    <source>
        <dbReference type="ARBA" id="ARBA00022448"/>
    </source>
</evidence>
<evidence type="ECO:0000313" key="9">
    <source>
        <dbReference type="EMBL" id="RGQ50640.1"/>
    </source>
</evidence>
<sequence length="294" mass="33493">MKKKRRTFEEVKGYLYILPWIIGFLMFQLIPLINSLRYSLTNIKLGGDYRFIGLQNYIRMFTSDVDLFNSMWVTIKYIVMVVPAKLIFALAVAMILSMKLKGIRLFRTMYYLPSILGGSVAISALWRVMFMKTGIVNNLLGTNINWLGDPKYALFTIGLIDVWQFGSSMVLFFAALKQVPRDLYEAAQIDGAGRIRSFFKITLPMISPVILFNTIMQIINALQNYTSAYVVTGGGPLKSTNIMALKIYQDAFVKSDLGYASAESWLLFVFLLCLSGLIFWSSKYWVFYGDEGGR</sequence>
<evidence type="ECO:0000256" key="6">
    <source>
        <dbReference type="ARBA" id="ARBA00023136"/>
    </source>
</evidence>
<feature type="transmembrane region" description="Helical" evidence="7">
    <location>
        <begin position="110"/>
        <end position="130"/>
    </location>
</feature>
<keyword evidence="4 7" id="KW-0812">Transmembrane</keyword>
<feature type="transmembrane region" description="Helical" evidence="7">
    <location>
        <begin position="77"/>
        <end position="98"/>
    </location>
</feature>
<feature type="transmembrane region" description="Helical" evidence="7">
    <location>
        <begin position="152"/>
        <end position="176"/>
    </location>
</feature>
<dbReference type="RefSeq" id="WP_118109545.1">
    <property type="nucleotide sequence ID" value="NZ_DAWELG010000035.1"/>
</dbReference>
<feature type="domain" description="ABC transmembrane type-1" evidence="8">
    <location>
        <begin position="71"/>
        <end position="278"/>
    </location>
</feature>
<feature type="transmembrane region" description="Helical" evidence="7">
    <location>
        <begin position="265"/>
        <end position="286"/>
    </location>
</feature>
<protein>
    <submittedName>
        <fullName evidence="9">Sugar ABC transporter permease</fullName>
    </submittedName>
</protein>
<reference evidence="9 10" key="1">
    <citation type="submission" date="2018-08" db="EMBL/GenBank/DDBJ databases">
        <title>A genome reference for cultivated species of the human gut microbiota.</title>
        <authorList>
            <person name="Zou Y."/>
            <person name="Xue W."/>
            <person name="Luo G."/>
        </authorList>
    </citation>
    <scope>NUCLEOTIDE SEQUENCE [LARGE SCALE GENOMIC DNA]</scope>
    <source>
        <strain evidence="9 10">AF28-15</strain>
    </source>
</reference>
<dbReference type="GO" id="GO:0005886">
    <property type="term" value="C:plasma membrane"/>
    <property type="evidence" value="ECO:0007669"/>
    <property type="project" value="UniProtKB-SubCell"/>
</dbReference>
<evidence type="ECO:0000313" key="10">
    <source>
        <dbReference type="Proteomes" id="UP000283738"/>
    </source>
</evidence>
<keyword evidence="6 7" id="KW-0472">Membrane</keyword>
<comment type="subcellular location">
    <subcellularLocation>
        <location evidence="1 7">Cell membrane</location>
        <topology evidence="1 7">Multi-pass membrane protein</topology>
    </subcellularLocation>
</comment>
<evidence type="ECO:0000256" key="7">
    <source>
        <dbReference type="RuleBase" id="RU363032"/>
    </source>
</evidence>
<dbReference type="AlphaFoldDB" id="A0A3R6C235"/>
<evidence type="ECO:0000256" key="3">
    <source>
        <dbReference type="ARBA" id="ARBA00022475"/>
    </source>
</evidence>
<feature type="transmembrane region" description="Helical" evidence="7">
    <location>
        <begin position="197"/>
        <end position="219"/>
    </location>
</feature>
<feature type="transmembrane region" description="Helical" evidence="7">
    <location>
        <begin position="12"/>
        <end position="33"/>
    </location>
</feature>
<keyword evidence="5 7" id="KW-1133">Transmembrane helix</keyword>
<evidence type="ECO:0000256" key="4">
    <source>
        <dbReference type="ARBA" id="ARBA00022692"/>
    </source>
</evidence>
<dbReference type="EMBL" id="QRTF01000011">
    <property type="protein sequence ID" value="RGQ50640.1"/>
    <property type="molecule type" value="Genomic_DNA"/>
</dbReference>
<dbReference type="Gene3D" id="1.10.3720.10">
    <property type="entry name" value="MetI-like"/>
    <property type="match status" value="1"/>
</dbReference>
<evidence type="ECO:0000256" key="5">
    <source>
        <dbReference type="ARBA" id="ARBA00022989"/>
    </source>
</evidence>
<dbReference type="Pfam" id="PF00528">
    <property type="entry name" value="BPD_transp_1"/>
    <property type="match status" value="1"/>
</dbReference>
<dbReference type="InterPro" id="IPR000515">
    <property type="entry name" value="MetI-like"/>
</dbReference>
<gene>
    <name evidence="9" type="ORF">DWY96_06745</name>
</gene>
<evidence type="ECO:0000256" key="1">
    <source>
        <dbReference type="ARBA" id="ARBA00004651"/>
    </source>
</evidence>
<organism evidence="9 10">
    <name type="scientific">Roseburia inulinivorans</name>
    <dbReference type="NCBI Taxonomy" id="360807"/>
    <lineage>
        <taxon>Bacteria</taxon>
        <taxon>Bacillati</taxon>
        <taxon>Bacillota</taxon>
        <taxon>Clostridia</taxon>
        <taxon>Lachnospirales</taxon>
        <taxon>Lachnospiraceae</taxon>
        <taxon>Roseburia</taxon>
    </lineage>
</organism>
<comment type="caution">
    <text evidence="9">The sequence shown here is derived from an EMBL/GenBank/DDBJ whole genome shotgun (WGS) entry which is preliminary data.</text>
</comment>
<comment type="similarity">
    <text evidence="7">Belongs to the binding-protein-dependent transport system permease family.</text>
</comment>
<name>A0A3R6C235_9FIRM</name>
<keyword evidence="3" id="KW-1003">Cell membrane</keyword>